<feature type="domain" description="Myotubularin phosphatase" evidence="5">
    <location>
        <begin position="508"/>
        <end position="886"/>
    </location>
</feature>
<keyword evidence="7" id="KW-1185">Reference proteome</keyword>
<dbReference type="InterPro" id="IPR030564">
    <property type="entry name" value="Myotubularin"/>
</dbReference>
<accession>A0AAN7U4I1</accession>
<reference evidence="6 7" key="1">
    <citation type="submission" date="2023-11" db="EMBL/GenBank/DDBJ databases">
        <title>Dfirmibasis_genome.</title>
        <authorList>
            <person name="Edelbroek B."/>
            <person name="Kjellin J."/>
            <person name="Jerlstrom-Hultqvist J."/>
            <person name="Soderbom F."/>
        </authorList>
    </citation>
    <scope>NUCLEOTIDE SEQUENCE [LARGE SCALE GENOMIC DNA]</scope>
    <source>
        <strain evidence="6 7">TNS-C-14</strain>
    </source>
</reference>
<feature type="compositionally biased region" description="Polar residues" evidence="4">
    <location>
        <begin position="196"/>
        <end position="213"/>
    </location>
</feature>
<protein>
    <recommendedName>
        <fullName evidence="5">Myotubularin phosphatase domain-containing protein</fullName>
    </recommendedName>
</protein>
<feature type="compositionally biased region" description="Polar residues" evidence="4">
    <location>
        <begin position="1018"/>
        <end position="1042"/>
    </location>
</feature>
<evidence type="ECO:0000259" key="5">
    <source>
        <dbReference type="PROSITE" id="PS51339"/>
    </source>
</evidence>
<dbReference type="GO" id="GO:0016020">
    <property type="term" value="C:membrane"/>
    <property type="evidence" value="ECO:0007669"/>
    <property type="project" value="TreeGrafter"/>
</dbReference>
<name>A0AAN7U4I1_9MYCE</name>
<feature type="region of interest" description="Disordered" evidence="4">
    <location>
        <begin position="155"/>
        <end position="227"/>
    </location>
</feature>
<feature type="active site" description="Phosphocysteine intermediate" evidence="2">
    <location>
        <position position="719"/>
    </location>
</feature>
<dbReference type="CDD" id="cd14507">
    <property type="entry name" value="PTP-MTM-like"/>
    <property type="match status" value="1"/>
</dbReference>
<dbReference type="AlphaFoldDB" id="A0AAN7U4I1"/>
<dbReference type="PROSITE" id="PS51339">
    <property type="entry name" value="PPASE_MYOTUBULARIN"/>
    <property type="match status" value="1"/>
</dbReference>
<evidence type="ECO:0000313" key="6">
    <source>
        <dbReference type="EMBL" id="KAK5581081.1"/>
    </source>
</evidence>
<dbReference type="SUPFAM" id="SSF52799">
    <property type="entry name" value="(Phosphotyrosine protein) phosphatases II"/>
    <property type="match status" value="1"/>
</dbReference>
<dbReference type="EMBL" id="JAVFKY010000002">
    <property type="protein sequence ID" value="KAK5581081.1"/>
    <property type="molecule type" value="Genomic_DNA"/>
</dbReference>
<feature type="compositionally biased region" description="Low complexity" evidence="4">
    <location>
        <begin position="155"/>
        <end position="195"/>
    </location>
</feature>
<dbReference type="InterPro" id="IPR003595">
    <property type="entry name" value="Tyr_Pase_cat"/>
</dbReference>
<dbReference type="GO" id="GO:0046856">
    <property type="term" value="P:phosphatidylinositol dephosphorylation"/>
    <property type="evidence" value="ECO:0007669"/>
    <property type="project" value="TreeGrafter"/>
</dbReference>
<dbReference type="PANTHER" id="PTHR10807:SF57">
    <property type="entry name" value="PHOSPHATIDYLINOSITOL-3-PHOSPHATASE"/>
    <property type="match status" value="1"/>
</dbReference>
<feature type="binding site" evidence="3">
    <location>
        <begin position="637"/>
        <end position="640"/>
    </location>
    <ligand>
        <name>substrate</name>
    </ligand>
</feature>
<dbReference type="SUPFAM" id="SSF50729">
    <property type="entry name" value="PH domain-like"/>
    <property type="match status" value="1"/>
</dbReference>
<feature type="binding site" evidence="3">
    <location>
        <begin position="719"/>
        <end position="725"/>
    </location>
    <ligand>
        <name>substrate</name>
    </ligand>
</feature>
<comment type="similarity">
    <text evidence="1">Belongs to the protein-tyrosine phosphatase family. Non-receptor class myotubularin subfamily.</text>
</comment>
<feature type="binding site" evidence="3">
    <location>
        <begin position="659"/>
        <end position="660"/>
    </location>
    <ligand>
        <name>substrate</name>
    </ligand>
</feature>
<dbReference type="PROSITE" id="PS00383">
    <property type="entry name" value="TYR_PHOSPHATASE_1"/>
    <property type="match status" value="1"/>
</dbReference>
<evidence type="ECO:0000256" key="3">
    <source>
        <dbReference type="PIRSR" id="PIRSR630564-2"/>
    </source>
</evidence>
<evidence type="ECO:0000256" key="2">
    <source>
        <dbReference type="PIRSR" id="PIRSR630564-1"/>
    </source>
</evidence>
<dbReference type="InterPro" id="IPR010569">
    <property type="entry name" value="Myotubularin-like_Pase_dom"/>
</dbReference>
<feature type="compositionally biased region" description="Basic and acidic residues" evidence="4">
    <location>
        <begin position="939"/>
        <end position="1017"/>
    </location>
</feature>
<dbReference type="InterPro" id="IPR016130">
    <property type="entry name" value="Tyr_Pase_AS"/>
</dbReference>
<dbReference type="InterPro" id="IPR011993">
    <property type="entry name" value="PH-like_dom_sf"/>
</dbReference>
<evidence type="ECO:0000256" key="4">
    <source>
        <dbReference type="SAM" id="MobiDB-lite"/>
    </source>
</evidence>
<gene>
    <name evidence="6" type="ORF">RB653_001109</name>
</gene>
<proteinExistence type="inferred from homology"/>
<dbReference type="PANTHER" id="PTHR10807">
    <property type="entry name" value="MYOTUBULARIN-RELATED"/>
    <property type="match status" value="1"/>
</dbReference>
<comment type="caution">
    <text evidence="6">The sequence shown here is derived from an EMBL/GenBank/DDBJ whole genome shotgun (WGS) entry which is preliminary data.</text>
</comment>
<feature type="region of interest" description="Disordered" evidence="4">
    <location>
        <begin position="939"/>
        <end position="1042"/>
    </location>
</feature>
<dbReference type="Proteomes" id="UP001344447">
    <property type="component" value="Unassembled WGS sequence"/>
</dbReference>
<feature type="compositionally biased region" description="Low complexity" evidence="4">
    <location>
        <begin position="104"/>
        <end position="120"/>
    </location>
</feature>
<dbReference type="Gene3D" id="2.30.29.30">
    <property type="entry name" value="Pleckstrin-homology domain (PH domain)/Phosphotyrosine-binding domain (PTB)"/>
    <property type="match status" value="1"/>
</dbReference>
<feature type="region of interest" description="Disordered" evidence="4">
    <location>
        <begin position="104"/>
        <end position="123"/>
    </location>
</feature>
<dbReference type="SMART" id="SM00404">
    <property type="entry name" value="PTPc_motif"/>
    <property type="match status" value="1"/>
</dbReference>
<dbReference type="InterPro" id="IPR029021">
    <property type="entry name" value="Prot-tyrosine_phosphatase-like"/>
</dbReference>
<evidence type="ECO:0000256" key="1">
    <source>
        <dbReference type="ARBA" id="ARBA00007471"/>
    </source>
</evidence>
<dbReference type="Pfam" id="PF06602">
    <property type="entry name" value="Myotub-related"/>
    <property type="match status" value="1"/>
</dbReference>
<organism evidence="6 7">
    <name type="scientific">Dictyostelium firmibasis</name>
    <dbReference type="NCBI Taxonomy" id="79012"/>
    <lineage>
        <taxon>Eukaryota</taxon>
        <taxon>Amoebozoa</taxon>
        <taxon>Evosea</taxon>
        <taxon>Eumycetozoa</taxon>
        <taxon>Dictyostelia</taxon>
        <taxon>Dictyosteliales</taxon>
        <taxon>Dictyosteliaceae</taxon>
        <taxon>Dictyostelium</taxon>
    </lineage>
</organism>
<dbReference type="GO" id="GO:0005737">
    <property type="term" value="C:cytoplasm"/>
    <property type="evidence" value="ECO:0007669"/>
    <property type="project" value="TreeGrafter"/>
</dbReference>
<dbReference type="GO" id="GO:0004438">
    <property type="term" value="F:phosphatidylinositol-3-phosphate phosphatase activity"/>
    <property type="evidence" value="ECO:0007669"/>
    <property type="project" value="TreeGrafter"/>
</dbReference>
<sequence>MTIIQNEHPEINNIINNIQQNQKNNKINDLKNYLENSKHFSDFRKYLIEKNKYSLASMLQCYESIQSFKQSFLVDNPPFNLKLANDIISTFLIKPNVSPNTSNSNLFSNSSTGGTGSSPPQTQPLYPSSSFYIGFIDTSVYNSLKALLDPLWQKPTSLNNSSNTTTTTNNPLSTSSSSIGGSLFDSSPLDSDLFSTPTTTPMPTNKDQPNITTVEDPEEPTKEQLNKQKEIKDDLSAHVTHNLFDVLLEFLLFKLEPEFRKYIALITPNNEQNFNPLNSNSNNINNNNTTNLNANMVFESPLTPKKEEVAANFYINNLNNSSNSINYSRLEGENRIVWFGDQDHIPVYYVDHLNGAIIQALLYITEFRFLFISKQTLTELTWIPLATVYRIERVTSFRFDSAISIWGKNFRRIEFHIEPKEFKQQSFNTLGGVSVNNNNNSNSGSGNNGSPYINGGNNNPLINSGSNGEYVGDITQPIIYRMRIFAFQDVPNLFAFKYSPNKSQLQDGWRILNDFGEWLRQGILTETPGSYIKWRYSEKNIEYINPTYPKWLVVPHNISDEEVGICMNFRSKGRIPALSWISRDGVPLARSSQPMVGITRQKSLVDEKLVDSIRLACPSGKSLFLLDARPKANAIANVAKGMGYELNYNCDIEFLGIANIHSMRDSINKLEQFCQSNNDENWLSGLNETRWLDHIRTLLLGVARAVSLINKGHPVLLHCSDGWDRTSQLSSLTMIIQDPYFRTIEGFQVLIEKEWLSFGHCFMNRVRHGDRNWYSDSQRSPVFLQFIDCVYQLMNQYHDYFQFNENYLITILDALYSCQFGTFLCNSEKERQNLKKDTISLWSYINSNPLTPYLNPFYTSYEQETSRAFHLPEWRSEHITLWKGYYLRYWRNPLKEPMDWQKVSITLKLKNNHLLNQIQDLIVQNQQLTLDNLALQEEKHKEKENVENEKVENEKVENEKVENEKVENEKVENEKVENEKVEEEKVEKEKVEKEKVEEEKAEILEKEKSDDSKKLNQENDTSLNNETILNETKNVVENEINQ</sequence>
<evidence type="ECO:0000313" key="7">
    <source>
        <dbReference type="Proteomes" id="UP001344447"/>
    </source>
</evidence>